<name>A0A8J8FA90_9BACT</name>
<dbReference type="Pfam" id="PF01326">
    <property type="entry name" value="PPDK_N"/>
    <property type="match status" value="3"/>
</dbReference>
<sequence>MQTLEITPAAEELLLEDAPHQFVFSFHEGNGKNKQLLGGKGANLCEMTQIGLNVPPGFVISTEACLTYLASADKSLPAGVIDQVVENMKAVEIATGKKFGDAENPLLVSVRSGSALSMPGMMDTILNLGLNEDTLQGLLNHTKNERFVFDAYRRFIQLFGKVALGVPDAKFDEVFEAQKHKAGVKVDIGLSAADLKEISRLFLQVVKDVTGKPFPTDVYEQLEIAIKAVFNSWTGKRAVDYRREFNITPQMANGTAVNVVAMVFGNMGNDSATGVAFTRDPGTGENIFFGEYLVNAQGEDVVAGIRTPKAVIELKTEMPSLYQQLEELRSKLETHYKEVQDFEFTIEKGVLYCLQTRNGKMNATAMVRTSVEMAKDNILSKNEALLRIKPDMLEQLLHPRLDSLHKSIPLAQGLPASPGAASGVCVFDADRAELLGRAVEKVILVREETKPEDIHGFFASQGILTSRGGKTSHAAVVARGMGKPCVAGAEGIEVDVKLRQARIGEKTLHEGDYITIDGGTGYVYQGVIPTVDPTFSDELKLLLTWADEVAKLKVFANADDPDAAKKALTYGAMGIGLCRTERMFNASERLPIVVEMILANTEEERKAALDKLLPIQRQDFKDILLAMAPRPVTIRLLDPPIHEFLPGEDELKEELIHLRHLKDTAAGVSNLTNSLRLLHAENSMGALTAFPFNDKGVELIDQAIVKKEQMLKKVHELHEVNPMLGHRGVRLGLTFPEIYKMQIRAVLEATAECQKVHIDVRPEIMVPQVCTAEELVRVKAYVEEIKAEVQAQHNVTPVFKFGTMIEVVRACMEAGELAKEAAFFSFGTNDLTQATFSFSREDAENKFLPLYAEKNILHDNPFEVLDTNGVGKLMKVAVEWGRKEKPDLKIGICGEHGGQPDSIRFCHQLGLNYVSCSGPRVPVARLAAAHASLGEAKNASL</sequence>
<dbReference type="Pfam" id="PF02896">
    <property type="entry name" value="PEP-utilizers_C"/>
    <property type="match status" value="1"/>
</dbReference>
<feature type="binding site" evidence="15">
    <location>
        <position position="830"/>
    </location>
    <ligand>
        <name>Mg(2+)</name>
        <dbReference type="ChEBI" id="CHEBI:18420"/>
    </ligand>
</feature>
<dbReference type="PANTHER" id="PTHR22931">
    <property type="entry name" value="PHOSPHOENOLPYRUVATE DIKINASE-RELATED"/>
    <property type="match status" value="1"/>
</dbReference>
<keyword evidence="10" id="KW-0067">ATP-binding</keyword>
<feature type="binding site" evidence="14">
    <location>
        <position position="828"/>
    </location>
    <ligand>
        <name>substrate</name>
    </ligand>
</feature>
<feature type="domain" description="Pyruvate phosphate dikinase AMP/ATP-binding" evidence="17">
    <location>
        <begin position="82"/>
        <end position="316"/>
    </location>
</feature>
<dbReference type="InterPro" id="IPR000121">
    <property type="entry name" value="PEP_util_C"/>
</dbReference>
<evidence type="ECO:0000256" key="11">
    <source>
        <dbReference type="ARBA" id="ARBA00022842"/>
    </source>
</evidence>
<dbReference type="PIRSF" id="PIRSF000853">
    <property type="entry name" value="PPDK"/>
    <property type="match status" value="1"/>
</dbReference>
<dbReference type="SUPFAM" id="SSF51621">
    <property type="entry name" value="Phosphoenolpyruvate/pyruvate domain"/>
    <property type="match status" value="1"/>
</dbReference>
<keyword evidence="19" id="KW-0670">Pyruvate</keyword>
<feature type="active site" description="Proton donor" evidence="13">
    <location>
        <position position="893"/>
    </location>
</feature>
<dbReference type="InterPro" id="IPR040442">
    <property type="entry name" value="Pyrv_kinase-like_dom_sf"/>
</dbReference>
<dbReference type="Gene3D" id="3.30.1490.20">
    <property type="entry name" value="ATP-grasp fold, A domain"/>
    <property type="match status" value="1"/>
</dbReference>
<dbReference type="PANTHER" id="PTHR22931:SF9">
    <property type="entry name" value="PYRUVATE, PHOSPHATE DIKINASE 1, CHLOROPLASTIC"/>
    <property type="match status" value="1"/>
</dbReference>
<keyword evidence="7 15" id="KW-0479">Metal-binding</keyword>
<dbReference type="RefSeq" id="WP_171606166.1">
    <property type="nucleotide sequence ID" value="NZ_WHPF01000002.1"/>
</dbReference>
<dbReference type="Gene3D" id="1.20.80.30">
    <property type="match status" value="1"/>
</dbReference>
<proteinExistence type="inferred from homology"/>
<protein>
    <recommendedName>
        <fullName evidence="5 12">Pyruvate, phosphate dikinase</fullName>
        <ecNumber evidence="4 12">2.7.9.1</ecNumber>
    </recommendedName>
</protein>
<keyword evidence="8" id="KW-0547">Nucleotide-binding</keyword>
<evidence type="ECO:0000256" key="12">
    <source>
        <dbReference type="PIRNR" id="PIRNR000853"/>
    </source>
</evidence>
<dbReference type="InterPro" id="IPR008279">
    <property type="entry name" value="PEP-util_enz_mobile_dom"/>
</dbReference>
<feature type="active site" description="Tele-phosphohistidine intermediate" evidence="13">
    <location>
        <position position="473"/>
    </location>
</feature>
<evidence type="ECO:0000256" key="7">
    <source>
        <dbReference type="ARBA" id="ARBA00022723"/>
    </source>
</evidence>
<comment type="catalytic activity">
    <reaction evidence="12">
        <text>pyruvate + phosphate + ATP = phosphoenolpyruvate + AMP + diphosphate + H(+)</text>
        <dbReference type="Rhea" id="RHEA:10756"/>
        <dbReference type="ChEBI" id="CHEBI:15361"/>
        <dbReference type="ChEBI" id="CHEBI:15378"/>
        <dbReference type="ChEBI" id="CHEBI:30616"/>
        <dbReference type="ChEBI" id="CHEBI:33019"/>
        <dbReference type="ChEBI" id="CHEBI:43474"/>
        <dbReference type="ChEBI" id="CHEBI:58702"/>
        <dbReference type="ChEBI" id="CHEBI:456215"/>
        <dbReference type="EC" id="2.7.9.1"/>
    </reaction>
</comment>
<feature type="domain" description="Pyruvate phosphate dikinase AMP/ATP-binding" evidence="17">
    <location>
        <begin position="323"/>
        <end position="375"/>
    </location>
</feature>
<feature type="binding site" evidence="14">
    <location>
        <position position="635"/>
    </location>
    <ligand>
        <name>substrate</name>
    </ligand>
</feature>
<feature type="binding site" evidence="15">
    <location>
        <position position="806"/>
    </location>
    <ligand>
        <name>Mg(2+)</name>
        <dbReference type="ChEBI" id="CHEBI:18420"/>
    </ligand>
</feature>
<dbReference type="Gene3D" id="1.10.189.10">
    <property type="entry name" value="Pyruvate Phosphate Dikinase, domain 2"/>
    <property type="match status" value="1"/>
</dbReference>
<dbReference type="Gene3D" id="3.50.30.10">
    <property type="entry name" value="Phosphohistidine domain"/>
    <property type="match status" value="1"/>
</dbReference>
<dbReference type="Gene3D" id="3.30.470.20">
    <property type="entry name" value="ATP-grasp fold, B domain"/>
    <property type="match status" value="1"/>
</dbReference>
<evidence type="ECO:0000256" key="5">
    <source>
        <dbReference type="ARBA" id="ARBA00020138"/>
    </source>
</evidence>
<dbReference type="EC" id="2.7.9.1" evidence="4 12"/>
<evidence type="ECO:0000256" key="1">
    <source>
        <dbReference type="ARBA" id="ARBA00001946"/>
    </source>
</evidence>
<dbReference type="GO" id="GO:0016301">
    <property type="term" value="F:kinase activity"/>
    <property type="evidence" value="ECO:0007669"/>
    <property type="project" value="UniProtKB-UniRule"/>
</dbReference>
<dbReference type="Pfam" id="PF00391">
    <property type="entry name" value="PEP-utilizers"/>
    <property type="match status" value="1"/>
</dbReference>
<evidence type="ECO:0000256" key="14">
    <source>
        <dbReference type="PIRSR" id="PIRSR000853-2"/>
    </source>
</evidence>
<evidence type="ECO:0000256" key="3">
    <source>
        <dbReference type="ARBA" id="ARBA00007837"/>
    </source>
</evidence>
<evidence type="ECO:0000256" key="4">
    <source>
        <dbReference type="ARBA" id="ARBA00011994"/>
    </source>
</evidence>
<dbReference type="NCBIfam" id="NF004531">
    <property type="entry name" value="PRK05878.1"/>
    <property type="match status" value="1"/>
</dbReference>
<accession>A0A8J8FA90</accession>
<evidence type="ECO:0000313" key="19">
    <source>
        <dbReference type="EMBL" id="NNV54236.1"/>
    </source>
</evidence>
<feature type="domain" description="Pyruvate phosphate dikinase AMP/ATP-binding" evidence="17">
    <location>
        <begin position="35"/>
        <end position="73"/>
    </location>
</feature>
<dbReference type="AlphaFoldDB" id="A0A8J8FA90"/>
<feature type="binding site" evidence="14">
    <location>
        <position position="806"/>
    </location>
    <ligand>
        <name>substrate</name>
    </ligand>
</feature>
<gene>
    <name evidence="19" type="ORF">GD597_02110</name>
</gene>
<feature type="binding site" evidence="14">
    <location>
        <position position="829"/>
    </location>
    <ligand>
        <name>substrate</name>
    </ligand>
</feature>
<dbReference type="Gene3D" id="3.20.20.60">
    <property type="entry name" value="Phosphoenolpyruvate-binding domains"/>
    <property type="match status" value="1"/>
</dbReference>
<dbReference type="EMBL" id="WHPF01000002">
    <property type="protein sequence ID" value="NNV54236.1"/>
    <property type="molecule type" value="Genomic_DNA"/>
</dbReference>
<dbReference type="GO" id="GO:0046872">
    <property type="term" value="F:metal ion binding"/>
    <property type="evidence" value="ECO:0007669"/>
    <property type="project" value="UniProtKB-UniRule"/>
</dbReference>
<dbReference type="InterPro" id="IPR015813">
    <property type="entry name" value="Pyrv/PenolPyrv_kinase-like_dom"/>
</dbReference>
<dbReference type="PROSITE" id="PS00370">
    <property type="entry name" value="PEP_ENZYMES_PHOS_SITE"/>
    <property type="match status" value="1"/>
</dbReference>
<evidence type="ECO:0000256" key="6">
    <source>
        <dbReference type="ARBA" id="ARBA00022679"/>
    </source>
</evidence>
<dbReference type="InterPro" id="IPR002192">
    <property type="entry name" value="PPDK_AMP/ATP-bd"/>
</dbReference>
<evidence type="ECO:0000256" key="8">
    <source>
        <dbReference type="ARBA" id="ARBA00022741"/>
    </source>
</evidence>
<dbReference type="SUPFAM" id="SSF52009">
    <property type="entry name" value="Phosphohistidine domain"/>
    <property type="match status" value="1"/>
</dbReference>
<dbReference type="SUPFAM" id="SSF56059">
    <property type="entry name" value="Glutathione synthetase ATP-binding domain-like"/>
    <property type="match status" value="1"/>
</dbReference>
<evidence type="ECO:0000259" key="17">
    <source>
        <dbReference type="Pfam" id="PF01326"/>
    </source>
</evidence>
<evidence type="ECO:0000256" key="13">
    <source>
        <dbReference type="PIRSR" id="PIRSR000853-1"/>
    </source>
</evidence>
<evidence type="ECO:0000313" key="20">
    <source>
        <dbReference type="Proteomes" id="UP000598971"/>
    </source>
</evidence>
<feature type="domain" description="PEP-utilising enzyme C-terminal" evidence="18">
    <location>
        <begin position="539"/>
        <end position="931"/>
    </location>
</feature>
<keyword evidence="20" id="KW-1185">Reference proteome</keyword>
<dbReference type="InterPro" id="IPR010121">
    <property type="entry name" value="Pyruvate_phosphate_dikinase"/>
</dbReference>
<keyword evidence="9" id="KW-0418">Kinase</keyword>
<dbReference type="Proteomes" id="UP000598971">
    <property type="component" value="Unassembled WGS sequence"/>
</dbReference>
<keyword evidence="11 15" id="KW-0460">Magnesium</keyword>
<evidence type="ECO:0000256" key="10">
    <source>
        <dbReference type="ARBA" id="ARBA00022840"/>
    </source>
</evidence>
<evidence type="ECO:0000259" key="16">
    <source>
        <dbReference type="Pfam" id="PF00391"/>
    </source>
</evidence>
<dbReference type="InterPro" id="IPR018274">
    <property type="entry name" value="PEP_util_AS"/>
</dbReference>
<evidence type="ECO:0000256" key="15">
    <source>
        <dbReference type="PIRSR" id="PIRSR000853-3"/>
    </source>
</evidence>
<comment type="cofactor">
    <cofactor evidence="1 12 15">
        <name>Mg(2+)</name>
        <dbReference type="ChEBI" id="CHEBI:18420"/>
    </cofactor>
</comment>
<reference evidence="19" key="1">
    <citation type="submission" date="2019-10" db="EMBL/GenBank/DDBJ databases">
        <title>Draft genome sequence of Panacibacter sp. KCS-6.</title>
        <authorList>
            <person name="Yim K.J."/>
        </authorList>
    </citation>
    <scope>NUCLEOTIDE SEQUENCE</scope>
    <source>
        <strain evidence="19">KCS-6</strain>
    </source>
</reference>
<dbReference type="InterPro" id="IPR036637">
    <property type="entry name" value="Phosphohistidine_dom_sf"/>
</dbReference>
<dbReference type="GO" id="GO:0005524">
    <property type="term" value="F:ATP binding"/>
    <property type="evidence" value="ECO:0007669"/>
    <property type="project" value="UniProtKB-UniRule"/>
</dbReference>
<dbReference type="NCBIfam" id="TIGR01828">
    <property type="entry name" value="pyru_phos_dikin"/>
    <property type="match status" value="1"/>
</dbReference>
<evidence type="ECO:0000256" key="9">
    <source>
        <dbReference type="ARBA" id="ARBA00022777"/>
    </source>
</evidence>
<organism evidence="19 20">
    <name type="scientific">Limnovirga soli</name>
    <dbReference type="NCBI Taxonomy" id="2656915"/>
    <lineage>
        <taxon>Bacteria</taxon>
        <taxon>Pseudomonadati</taxon>
        <taxon>Bacteroidota</taxon>
        <taxon>Chitinophagia</taxon>
        <taxon>Chitinophagales</taxon>
        <taxon>Chitinophagaceae</taxon>
        <taxon>Limnovirga</taxon>
    </lineage>
</organism>
<comment type="caution">
    <text evidence="19">The sequence shown here is derived from an EMBL/GenBank/DDBJ whole genome shotgun (WGS) entry which is preliminary data.</text>
</comment>
<dbReference type="GO" id="GO:0050242">
    <property type="term" value="F:pyruvate, phosphate dikinase activity"/>
    <property type="evidence" value="ECO:0007669"/>
    <property type="project" value="UniProtKB-UniRule"/>
</dbReference>
<dbReference type="InterPro" id="IPR013815">
    <property type="entry name" value="ATP_grasp_subdomain_1"/>
</dbReference>
<evidence type="ECO:0000256" key="2">
    <source>
        <dbReference type="ARBA" id="ARBA00003144"/>
    </source>
</evidence>
<keyword evidence="6 19" id="KW-0808">Transferase</keyword>
<feature type="binding site" evidence="14">
    <location>
        <position position="827"/>
    </location>
    <ligand>
        <name>substrate</name>
    </ligand>
</feature>
<feature type="binding site" evidence="14">
    <location>
        <position position="579"/>
    </location>
    <ligand>
        <name>substrate</name>
    </ligand>
</feature>
<evidence type="ECO:0000259" key="18">
    <source>
        <dbReference type="Pfam" id="PF02896"/>
    </source>
</evidence>
<feature type="binding site" evidence="14">
    <location>
        <position position="830"/>
    </location>
    <ligand>
        <name>substrate</name>
    </ligand>
</feature>
<comment type="function">
    <text evidence="2">Catalyzes the reversible phosphorylation of pyruvate and phosphate.</text>
</comment>
<comment type="similarity">
    <text evidence="3 12">Belongs to the PEP-utilizing enzyme family.</text>
</comment>
<feature type="domain" description="PEP-utilising enzyme mobile" evidence="16">
    <location>
        <begin position="440"/>
        <end position="521"/>
    </location>
</feature>